<proteinExistence type="predicted"/>
<dbReference type="EMBL" id="KK107087">
    <property type="protein sequence ID" value="EZA59911.1"/>
    <property type="molecule type" value="Genomic_DNA"/>
</dbReference>
<evidence type="ECO:0000256" key="1">
    <source>
        <dbReference type="SAM" id="MobiDB-lite"/>
    </source>
</evidence>
<feature type="region of interest" description="Disordered" evidence="1">
    <location>
        <begin position="1"/>
        <end position="69"/>
    </location>
</feature>
<organism evidence="2 3">
    <name type="scientific">Ooceraea biroi</name>
    <name type="common">Clonal raider ant</name>
    <name type="synonym">Cerapachys biroi</name>
    <dbReference type="NCBI Taxonomy" id="2015173"/>
    <lineage>
        <taxon>Eukaryota</taxon>
        <taxon>Metazoa</taxon>
        <taxon>Ecdysozoa</taxon>
        <taxon>Arthropoda</taxon>
        <taxon>Hexapoda</taxon>
        <taxon>Insecta</taxon>
        <taxon>Pterygota</taxon>
        <taxon>Neoptera</taxon>
        <taxon>Endopterygota</taxon>
        <taxon>Hymenoptera</taxon>
        <taxon>Apocrita</taxon>
        <taxon>Aculeata</taxon>
        <taxon>Formicoidea</taxon>
        <taxon>Formicidae</taxon>
        <taxon>Dorylinae</taxon>
        <taxon>Ooceraea</taxon>
    </lineage>
</organism>
<sequence>MPPPRRRRKRTPASEGSLIPTDSFVGARPPPPSTHPPAGSVLPPPPPRQRRRRGIPSRGRPFFSSPTRGFYGEESLNPLTLDSHPLYDARRPFRPLVVLTPGPDDATPYPVPRALASRQGSLESLSLQPFSSTPYLLATLLCSARISLRLAETFDSFGGNLHKPPPTFFSSLHRPIHRVPTRVRRYHTVHPRSTHIPHPSRTGFPTARDNNGTDLVVFYRTEGGRVPVYIVVIFFNRFRRIDLRRMHIPSWSRVDVTRQDHFRRRISFRAEFRATLLSSIRGYFPCIDR</sequence>
<dbReference type="AlphaFoldDB" id="A0A026WW29"/>
<feature type="compositionally biased region" description="Basic residues" evidence="1">
    <location>
        <begin position="1"/>
        <end position="11"/>
    </location>
</feature>
<keyword evidence="3" id="KW-1185">Reference proteome</keyword>
<evidence type="ECO:0000313" key="2">
    <source>
        <dbReference type="EMBL" id="EZA59911.1"/>
    </source>
</evidence>
<dbReference type="OMA" id="YHTVHPR"/>
<gene>
    <name evidence="2" type="ORF">X777_16114</name>
</gene>
<protein>
    <submittedName>
        <fullName evidence="2">Uncharacterized protein</fullName>
    </submittedName>
</protein>
<evidence type="ECO:0000313" key="3">
    <source>
        <dbReference type="Proteomes" id="UP000053097"/>
    </source>
</evidence>
<accession>A0A026WW29</accession>
<name>A0A026WW29_OOCBI</name>
<reference evidence="2 3" key="1">
    <citation type="journal article" date="2014" name="Curr. Biol.">
        <title>The genome of the clonal raider ant Cerapachys biroi.</title>
        <authorList>
            <person name="Oxley P.R."/>
            <person name="Ji L."/>
            <person name="Fetter-Pruneda I."/>
            <person name="McKenzie S.K."/>
            <person name="Li C."/>
            <person name="Hu H."/>
            <person name="Zhang G."/>
            <person name="Kronauer D.J."/>
        </authorList>
    </citation>
    <scope>NUCLEOTIDE SEQUENCE [LARGE SCALE GENOMIC DNA]</scope>
</reference>
<dbReference type="Proteomes" id="UP000053097">
    <property type="component" value="Unassembled WGS sequence"/>
</dbReference>